<evidence type="ECO:0000259" key="6">
    <source>
        <dbReference type="PROSITE" id="PS50928"/>
    </source>
</evidence>
<feature type="transmembrane region" description="Helical" evidence="5">
    <location>
        <begin position="348"/>
        <end position="371"/>
    </location>
</feature>
<dbReference type="Pfam" id="PF00528">
    <property type="entry name" value="BPD_transp_1"/>
    <property type="match status" value="1"/>
</dbReference>
<gene>
    <name evidence="7" type="ORF">METZ01_LOCUS148709</name>
</gene>
<dbReference type="GO" id="GO:0005886">
    <property type="term" value="C:plasma membrane"/>
    <property type="evidence" value="ECO:0007669"/>
    <property type="project" value="UniProtKB-SubCell"/>
</dbReference>
<comment type="subcellular location">
    <subcellularLocation>
        <location evidence="1">Membrane</location>
        <topology evidence="1">Multi-pass membrane protein</topology>
    </subcellularLocation>
</comment>
<protein>
    <recommendedName>
        <fullName evidence="6">ABC transmembrane type-1 domain-containing protein</fullName>
    </recommendedName>
</protein>
<evidence type="ECO:0000256" key="4">
    <source>
        <dbReference type="ARBA" id="ARBA00023136"/>
    </source>
</evidence>
<evidence type="ECO:0000313" key="7">
    <source>
        <dbReference type="EMBL" id="SVA95855.1"/>
    </source>
</evidence>
<feature type="domain" description="ABC transmembrane type-1" evidence="6">
    <location>
        <begin position="176"/>
        <end position="372"/>
    </location>
</feature>
<feature type="transmembrane region" description="Helical" evidence="5">
    <location>
        <begin position="303"/>
        <end position="328"/>
    </location>
</feature>
<dbReference type="SUPFAM" id="SSF161098">
    <property type="entry name" value="MetI-like"/>
    <property type="match status" value="1"/>
</dbReference>
<dbReference type="Pfam" id="PF12911">
    <property type="entry name" value="OppC_N"/>
    <property type="match status" value="1"/>
</dbReference>
<evidence type="ECO:0000256" key="3">
    <source>
        <dbReference type="ARBA" id="ARBA00022989"/>
    </source>
</evidence>
<sequence length="379" mass="42066">MAEGNGPEQENVLEEITSQGTDQIYSASQWQLMWWRLKKHRLAMIASATLAILYFIVIFADFLAVAEPKTSEAKRGEMPPQGVHLTFDGINPKLYVYGTKGVRDPATFKKVFVADETTRVPIRLFAKGYKYKILGVLPSDRHLLGVNPPLKAEETIYLLGTDVQGRDVWSRLMLATRISMTIGLLSVSLSLFLGVLLGGLSGYYGGLLDLVIQRIIEILRSIPTIPLWMAIAASVPQDWSIIRVYFAITIIIAMFEWTRLAREVRGRFLSLRDEDFVTAAALLGASKIRIIFRHMVPSFMSHIIASSTLMIPFIIISETSLSFLGLGLRPPAISWGVMLQAAQNIQTIALTPWQLIPAAFVVVAVLAFNFLGDGLRDAA</sequence>
<evidence type="ECO:0000256" key="5">
    <source>
        <dbReference type="SAM" id="Phobius"/>
    </source>
</evidence>
<dbReference type="EMBL" id="UINC01023691">
    <property type="protein sequence ID" value="SVA95855.1"/>
    <property type="molecule type" value="Genomic_DNA"/>
</dbReference>
<accession>A0A382A2T8</accession>
<reference evidence="7" key="1">
    <citation type="submission" date="2018-05" db="EMBL/GenBank/DDBJ databases">
        <authorList>
            <person name="Lanie J.A."/>
            <person name="Ng W.-L."/>
            <person name="Kazmierczak K.M."/>
            <person name="Andrzejewski T.M."/>
            <person name="Davidsen T.M."/>
            <person name="Wayne K.J."/>
            <person name="Tettelin H."/>
            <person name="Glass J.I."/>
            <person name="Rusch D."/>
            <person name="Podicherti R."/>
            <person name="Tsui H.-C.T."/>
            <person name="Winkler M.E."/>
        </authorList>
    </citation>
    <scope>NUCLEOTIDE SEQUENCE</scope>
</reference>
<dbReference type="PANTHER" id="PTHR43839">
    <property type="entry name" value="OPPC IN A BINDING PROTEIN-DEPENDENT TRANSPORT SYSTEM"/>
    <property type="match status" value="1"/>
</dbReference>
<evidence type="ECO:0000256" key="2">
    <source>
        <dbReference type="ARBA" id="ARBA00022692"/>
    </source>
</evidence>
<keyword evidence="3 5" id="KW-1133">Transmembrane helix</keyword>
<dbReference type="InterPro" id="IPR000515">
    <property type="entry name" value="MetI-like"/>
</dbReference>
<dbReference type="PANTHER" id="PTHR43839:SF3">
    <property type="entry name" value="OLIGOPEPTIDE ABC TRANSPORTER, PERMEASE PROTEIN"/>
    <property type="match status" value="1"/>
</dbReference>
<dbReference type="CDD" id="cd06261">
    <property type="entry name" value="TM_PBP2"/>
    <property type="match status" value="1"/>
</dbReference>
<dbReference type="GO" id="GO:0055085">
    <property type="term" value="P:transmembrane transport"/>
    <property type="evidence" value="ECO:0007669"/>
    <property type="project" value="InterPro"/>
</dbReference>
<keyword evidence="4 5" id="KW-0472">Membrane</keyword>
<feature type="transmembrane region" description="Helical" evidence="5">
    <location>
        <begin position="239"/>
        <end position="257"/>
    </location>
</feature>
<dbReference type="AlphaFoldDB" id="A0A382A2T8"/>
<feature type="non-terminal residue" evidence="7">
    <location>
        <position position="379"/>
    </location>
</feature>
<feature type="transmembrane region" description="Helical" evidence="5">
    <location>
        <begin position="42"/>
        <end position="65"/>
    </location>
</feature>
<organism evidence="7">
    <name type="scientific">marine metagenome</name>
    <dbReference type="NCBI Taxonomy" id="408172"/>
    <lineage>
        <taxon>unclassified sequences</taxon>
        <taxon>metagenomes</taxon>
        <taxon>ecological metagenomes</taxon>
    </lineage>
</organism>
<feature type="transmembrane region" description="Helical" evidence="5">
    <location>
        <begin position="181"/>
        <end position="204"/>
    </location>
</feature>
<dbReference type="InterPro" id="IPR035906">
    <property type="entry name" value="MetI-like_sf"/>
</dbReference>
<dbReference type="InterPro" id="IPR025966">
    <property type="entry name" value="OppC_N"/>
</dbReference>
<dbReference type="PROSITE" id="PS50928">
    <property type="entry name" value="ABC_TM1"/>
    <property type="match status" value="1"/>
</dbReference>
<dbReference type="Gene3D" id="1.10.3720.10">
    <property type="entry name" value="MetI-like"/>
    <property type="match status" value="1"/>
</dbReference>
<evidence type="ECO:0000256" key="1">
    <source>
        <dbReference type="ARBA" id="ARBA00004141"/>
    </source>
</evidence>
<keyword evidence="2 5" id="KW-0812">Transmembrane</keyword>
<proteinExistence type="predicted"/>
<name>A0A382A2T8_9ZZZZ</name>